<dbReference type="GeneID" id="79302772"/>
<organism evidence="3 4">
    <name type="scientific">Halorussus caseinilyticus</name>
    <dbReference type="NCBI Taxonomy" id="3034025"/>
    <lineage>
        <taxon>Archaea</taxon>
        <taxon>Methanobacteriati</taxon>
        <taxon>Methanobacteriota</taxon>
        <taxon>Stenosarchaea group</taxon>
        <taxon>Halobacteria</taxon>
        <taxon>Halobacteriales</taxon>
        <taxon>Haladaptataceae</taxon>
        <taxon>Halorussus</taxon>
    </lineage>
</organism>
<dbReference type="GO" id="GO:0032259">
    <property type="term" value="P:methylation"/>
    <property type="evidence" value="ECO:0007669"/>
    <property type="project" value="UniProtKB-KW"/>
</dbReference>
<evidence type="ECO:0000313" key="3">
    <source>
        <dbReference type="EMBL" id="MFC7080587.1"/>
    </source>
</evidence>
<dbReference type="EMBL" id="JBHSZH010000005">
    <property type="protein sequence ID" value="MFC7080587.1"/>
    <property type="molecule type" value="Genomic_DNA"/>
</dbReference>
<keyword evidence="3" id="KW-0808">Transferase</keyword>
<evidence type="ECO:0000313" key="4">
    <source>
        <dbReference type="Proteomes" id="UP001596407"/>
    </source>
</evidence>
<sequence length="217" mass="24893">MNSDEVRERWAERSGEYSPSYYAYYGPDETSEMILDLLDSFVGSDASVVELGCSSGRHLAHLHEHGYHRVHGVEINDEAFEVMDDAYPDLAAAGTFYNDAIETVAAEFEDRRFDAVFSVETLQHIHPDDEAVFGELARITDDLLVTVENEDRDGEPVSENEDDTEREARRGVNYVNEEFPLYYRNWNRIFTDRGLTEVAHRATKRDTLRAFRRPDGS</sequence>
<evidence type="ECO:0000256" key="1">
    <source>
        <dbReference type="SAM" id="MobiDB-lite"/>
    </source>
</evidence>
<gene>
    <name evidence="3" type="ORF">ACFQJ6_11100</name>
</gene>
<dbReference type="EC" id="2.1.1.222" evidence="3"/>
<feature type="region of interest" description="Disordered" evidence="1">
    <location>
        <begin position="150"/>
        <end position="169"/>
    </location>
</feature>
<keyword evidence="4" id="KW-1185">Reference proteome</keyword>
<feature type="domain" description="Methyltransferase" evidence="2">
    <location>
        <begin position="48"/>
        <end position="140"/>
    </location>
</feature>
<dbReference type="CDD" id="cd02440">
    <property type="entry name" value="AdoMet_MTases"/>
    <property type="match status" value="1"/>
</dbReference>
<accession>A0ABD5WJ66</accession>
<dbReference type="RefSeq" id="WP_276281562.1">
    <property type="nucleotide sequence ID" value="NZ_CP119809.1"/>
</dbReference>
<dbReference type="AlphaFoldDB" id="A0ABD5WJ66"/>
<comment type="caution">
    <text evidence="3">The sequence shown here is derived from an EMBL/GenBank/DDBJ whole genome shotgun (WGS) entry which is preliminary data.</text>
</comment>
<dbReference type="GO" id="GO:0061542">
    <property type="term" value="F:3-demethylubiquinol 3-O-methyltransferase activity"/>
    <property type="evidence" value="ECO:0007669"/>
    <property type="project" value="UniProtKB-EC"/>
</dbReference>
<keyword evidence="3" id="KW-0489">Methyltransferase</keyword>
<reference evidence="3 4" key="1">
    <citation type="journal article" date="2019" name="Int. J. Syst. Evol. Microbiol.">
        <title>The Global Catalogue of Microorganisms (GCM) 10K type strain sequencing project: providing services to taxonomists for standard genome sequencing and annotation.</title>
        <authorList>
            <consortium name="The Broad Institute Genomics Platform"/>
            <consortium name="The Broad Institute Genome Sequencing Center for Infectious Disease"/>
            <person name="Wu L."/>
            <person name="Ma J."/>
        </authorList>
    </citation>
    <scope>NUCLEOTIDE SEQUENCE [LARGE SCALE GENOMIC DNA]</scope>
    <source>
        <strain evidence="3 4">DT72</strain>
    </source>
</reference>
<dbReference type="SUPFAM" id="SSF53335">
    <property type="entry name" value="S-adenosyl-L-methionine-dependent methyltransferases"/>
    <property type="match status" value="1"/>
</dbReference>
<dbReference type="EC" id="2.1.1.64" evidence="3"/>
<feature type="compositionally biased region" description="Acidic residues" evidence="1">
    <location>
        <begin position="150"/>
        <end position="165"/>
    </location>
</feature>
<name>A0ABD5WJ66_9EURY</name>
<dbReference type="InterPro" id="IPR029063">
    <property type="entry name" value="SAM-dependent_MTases_sf"/>
</dbReference>
<evidence type="ECO:0000259" key="2">
    <source>
        <dbReference type="Pfam" id="PF13649"/>
    </source>
</evidence>
<dbReference type="Gene3D" id="3.40.50.150">
    <property type="entry name" value="Vaccinia Virus protein VP39"/>
    <property type="match status" value="1"/>
</dbReference>
<dbReference type="Pfam" id="PF13649">
    <property type="entry name" value="Methyltransf_25"/>
    <property type="match status" value="1"/>
</dbReference>
<dbReference type="Proteomes" id="UP001596407">
    <property type="component" value="Unassembled WGS sequence"/>
</dbReference>
<protein>
    <submittedName>
        <fullName evidence="3">Class I SAM-dependent methyltransferase</fullName>
        <ecNumber evidence="3">2.1.1.222</ecNumber>
        <ecNumber evidence="3">2.1.1.64</ecNumber>
    </submittedName>
</protein>
<proteinExistence type="predicted"/>
<dbReference type="GO" id="GO:0102208">
    <property type="term" value="F:2-polyprenyl-6-hydroxyphenol methylase activity"/>
    <property type="evidence" value="ECO:0007669"/>
    <property type="project" value="UniProtKB-EC"/>
</dbReference>
<dbReference type="InterPro" id="IPR041698">
    <property type="entry name" value="Methyltransf_25"/>
</dbReference>